<gene>
    <name evidence="1" type="ORF">SMGD1_0439</name>
</gene>
<dbReference type="HOGENOM" id="CLU_085651_1_0_7"/>
<dbReference type="AlphaFoldDB" id="B6BKB3"/>
<accession>B6BKB3</accession>
<keyword evidence="2" id="KW-1185">Reference proteome</keyword>
<proteinExistence type="predicted"/>
<name>B6BKB3_SULGG</name>
<dbReference type="Pfam" id="PF06035">
    <property type="entry name" value="Peptidase_C93"/>
    <property type="match status" value="1"/>
</dbReference>
<protein>
    <recommendedName>
        <fullName evidence="3">Periplasmic protein</fullName>
    </recommendedName>
</protein>
<dbReference type="PANTHER" id="PTHR39327:SF1">
    <property type="entry name" value="BLR5470 PROTEIN"/>
    <property type="match status" value="1"/>
</dbReference>
<dbReference type="PANTHER" id="PTHR39327">
    <property type="match status" value="1"/>
</dbReference>
<accession>H1FUV9</accession>
<dbReference type="InterPro" id="IPR010319">
    <property type="entry name" value="Transglutaminase-like_Cys_pept"/>
</dbReference>
<sequence>MRLFIYFLFTGMLLANTYPNFTEKDFIHIQNTAGRIAKNRADDYQKTIDSYKKLPKSKQLLKVNFYLNQLLPQYDDIMQKQEDYWASPKEFLIAGFGDCEDYVIIKYFTLLKLGFDKKKLFLTTVNEKYIGGYHMVLSYFEKEGESPLILDNLSFRILKLETRKDLEVDTFINTLGVYKIDKNNRLIKVQSSSPKFQELLQKVKKEN</sequence>
<evidence type="ECO:0008006" key="3">
    <source>
        <dbReference type="Google" id="ProtNLM"/>
    </source>
</evidence>
<dbReference type="eggNOG" id="COG3672">
    <property type="taxonomic scope" value="Bacteria"/>
</dbReference>
<dbReference type="RefSeq" id="WP_008338076.1">
    <property type="nucleotide sequence ID" value="NZ_AFRZ01000001.1"/>
</dbReference>
<dbReference type="PATRIC" id="fig|929558.5.peg.437"/>
<dbReference type="Proteomes" id="UP000006431">
    <property type="component" value="Unassembled WGS sequence"/>
</dbReference>
<dbReference type="EMBL" id="AFRZ01000001">
    <property type="protein sequence ID" value="EHP28966.1"/>
    <property type="molecule type" value="Genomic_DNA"/>
</dbReference>
<dbReference type="STRING" id="929558.SMGD1_0439"/>
<evidence type="ECO:0000313" key="2">
    <source>
        <dbReference type="Proteomes" id="UP000006431"/>
    </source>
</evidence>
<comment type="caution">
    <text evidence="1">The sequence shown here is derived from an EMBL/GenBank/DDBJ whole genome shotgun (WGS) entry which is preliminary data.</text>
</comment>
<dbReference type="Gene3D" id="3.10.620.30">
    <property type="match status" value="1"/>
</dbReference>
<evidence type="ECO:0000313" key="1">
    <source>
        <dbReference type="EMBL" id="EHP28966.1"/>
    </source>
</evidence>
<organism evidence="1 2">
    <name type="scientific">Sulfurimonas gotlandica (strain DSM 19862 / JCM 16533 / GD1)</name>
    <dbReference type="NCBI Taxonomy" id="929558"/>
    <lineage>
        <taxon>Bacteria</taxon>
        <taxon>Pseudomonadati</taxon>
        <taxon>Campylobacterota</taxon>
        <taxon>Epsilonproteobacteria</taxon>
        <taxon>Campylobacterales</taxon>
        <taxon>Sulfurimonadaceae</taxon>
        <taxon>Sulfurimonas</taxon>
    </lineage>
</organism>
<reference evidence="1 2" key="1">
    <citation type="journal article" date="2012" name="Proc. Natl. Acad. Sci. U.S.A.">
        <title>Genome and physiology of a model Epsilonproteobacterium responsible for sulfide detoxification in marine oxygen depletion zones.</title>
        <authorList>
            <person name="Grote J."/>
            <person name="Schott T."/>
            <person name="Bruckner C.G."/>
            <person name="Glockner F.O."/>
            <person name="Jost G."/>
            <person name="Teeling H."/>
            <person name="Labrenz M."/>
            <person name="Jurgens K."/>
        </authorList>
    </citation>
    <scope>NUCLEOTIDE SEQUENCE [LARGE SCALE GENOMIC DNA]</scope>
    <source>
        <strain evidence="1 2">GD1</strain>
    </source>
</reference>
<dbReference type="OrthoDB" id="5401788at2"/>